<evidence type="ECO:0000259" key="10">
    <source>
        <dbReference type="PROSITE" id="PS50929"/>
    </source>
</evidence>
<dbReference type="OrthoDB" id="6336411at2"/>
<evidence type="ECO:0000313" key="11">
    <source>
        <dbReference type="EMBL" id="AHF00255.1"/>
    </source>
</evidence>
<dbReference type="InterPro" id="IPR011527">
    <property type="entry name" value="ABC1_TM_dom"/>
</dbReference>
<keyword evidence="4" id="KW-0067">ATP-binding</keyword>
<reference evidence="11 12" key="1">
    <citation type="submission" date="2013-12" db="EMBL/GenBank/DDBJ databases">
        <authorList>
            <consortium name="DOE Joint Genome Institute"/>
            <person name="Muyzer G."/>
            <person name="Huntemann M."/>
            <person name="Han J."/>
            <person name="Chen A."/>
            <person name="Kyrpides N."/>
            <person name="Mavromatis K."/>
            <person name="Markowitz V."/>
            <person name="Palaniappan K."/>
            <person name="Ivanova N."/>
            <person name="Schaumberg A."/>
            <person name="Pati A."/>
            <person name="Liolios K."/>
            <person name="Nordberg H.P."/>
            <person name="Cantor M.N."/>
            <person name="Hua S.X."/>
            <person name="Woyke T."/>
        </authorList>
    </citation>
    <scope>NUCLEOTIDE SEQUENCE [LARGE SCALE GENOMIC DNA]</scope>
    <source>
        <strain evidence="11 12">ARh 1</strain>
    </source>
</reference>
<dbReference type="Gene3D" id="3.40.50.300">
    <property type="entry name" value="P-loop containing nucleotide triphosphate hydrolases"/>
    <property type="match status" value="1"/>
</dbReference>
<evidence type="ECO:0000313" key="12">
    <source>
        <dbReference type="Proteomes" id="UP000005289"/>
    </source>
</evidence>
<dbReference type="GO" id="GO:0034040">
    <property type="term" value="F:ATPase-coupled lipid transmembrane transporter activity"/>
    <property type="evidence" value="ECO:0007669"/>
    <property type="project" value="TreeGrafter"/>
</dbReference>
<protein>
    <recommendedName>
        <fullName evidence="13">Thiol reductant ABC exporter subunit CydC</fullName>
    </recommendedName>
</protein>
<dbReference type="InterPro" id="IPR003439">
    <property type="entry name" value="ABC_transporter-like_ATP-bd"/>
</dbReference>
<evidence type="ECO:0000256" key="5">
    <source>
        <dbReference type="ARBA" id="ARBA00022989"/>
    </source>
</evidence>
<proteinExistence type="predicted"/>
<dbReference type="KEGG" id="tti:THITH_13955"/>
<feature type="transmembrane region" description="Helical" evidence="8">
    <location>
        <begin position="163"/>
        <end position="182"/>
    </location>
</feature>
<dbReference type="InterPro" id="IPR017871">
    <property type="entry name" value="ABC_transporter-like_CS"/>
</dbReference>
<keyword evidence="2 8" id="KW-0812">Transmembrane</keyword>
<evidence type="ECO:0000256" key="2">
    <source>
        <dbReference type="ARBA" id="ARBA00022692"/>
    </source>
</evidence>
<feature type="transmembrane region" description="Helical" evidence="8">
    <location>
        <begin position="21"/>
        <end position="43"/>
    </location>
</feature>
<dbReference type="PROSITE" id="PS50893">
    <property type="entry name" value="ABC_TRANSPORTER_2"/>
    <property type="match status" value="1"/>
</dbReference>
<feature type="transmembrane region" description="Helical" evidence="8">
    <location>
        <begin position="250"/>
        <end position="267"/>
    </location>
</feature>
<dbReference type="PROSITE" id="PS00211">
    <property type="entry name" value="ABC_TRANSPORTER_1"/>
    <property type="match status" value="1"/>
</dbReference>
<keyword evidence="5 8" id="KW-1133">Transmembrane helix</keyword>
<sequence>MSEWSFLRTVLRGRRAWTGTAYLLLALTWAAGIGLLALSGWFITASALAGAGLLLGLELFTPSAAIRAAALLRTLARYGERVIGHEAVLRVLADLRIRSFAAIARLPAARQRALRSGDLQQRLTADIDTLDAVPLRITGPLVAAVLAIAAAAALAAWLAPWPAALLLVAGAALTLATSLAAARAGQAQGRELIEQRSRQRVALLDYFGGLAELLAYRRIDRQRALLDRLENEQAARLWRQERVAFVTDQAVQLLVAALTLAMLGLALHWHAQDRIDAPVAVLLTLMTLGLNEVLSTLPGALWRVGESLQAAGRLQQLGLTADEKDSAPAPEPASDRPAPAPDGTLEAQDLAIGFDPGRPLVAGLSFVLQPGCPLVIHGRSGVGKTTLLETLAGEREPLTGELRLAGQRLGDWPEAARYRAVGYLPQHTSLLDASIGDNLRLGRQDLPDQTLWQALEAVDLATALRREGFGLDYAVGEGGRRLSGGQARRLALAALLLRDTPVTLLDEPFASLDPGTAARVLKNIAPWFATRRVVIVTHAPETLPGSWPRLQIAPPRG</sequence>
<feature type="domain" description="ABC transmembrane type-1" evidence="10">
    <location>
        <begin position="23"/>
        <end position="301"/>
    </location>
</feature>
<evidence type="ECO:0000256" key="8">
    <source>
        <dbReference type="SAM" id="Phobius"/>
    </source>
</evidence>
<dbReference type="InterPro" id="IPR036640">
    <property type="entry name" value="ABC1_TM_sf"/>
</dbReference>
<dbReference type="PROSITE" id="PS50929">
    <property type="entry name" value="ABC_TM1F"/>
    <property type="match status" value="1"/>
</dbReference>
<accession>W0DNU6</accession>
<dbReference type="GO" id="GO:0034775">
    <property type="term" value="P:glutathione transmembrane transport"/>
    <property type="evidence" value="ECO:0007669"/>
    <property type="project" value="InterPro"/>
</dbReference>
<gene>
    <name evidence="11" type="ORF">THITH_13955</name>
</gene>
<keyword evidence="12" id="KW-1185">Reference proteome</keyword>
<evidence type="ECO:0000256" key="6">
    <source>
        <dbReference type="ARBA" id="ARBA00023136"/>
    </source>
</evidence>
<keyword evidence="6 8" id="KW-0472">Membrane</keyword>
<dbReference type="InterPro" id="IPR003593">
    <property type="entry name" value="AAA+_ATPase"/>
</dbReference>
<dbReference type="InterPro" id="IPR014223">
    <property type="entry name" value="ABC_CydC/D"/>
</dbReference>
<dbReference type="InterPro" id="IPR027417">
    <property type="entry name" value="P-loop_NTPase"/>
</dbReference>
<dbReference type="Pfam" id="PF00005">
    <property type="entry name" value="ABC_tran"/>
    <property type="match status" value="1"/>
</dbReference>
<dbReference type="HOGENOM" id="CLU_000604_84_9_6"/>
<evidence type="ECO:0000256" key="4">
    <source>
        <dbReference type="ARBA" id="ARBA00022840"/>
    </source>
</evidence>
<dbReference type="GO" id="GO:0045454">
    <property type="term" value="P:cell redox homeostasis"/>
    <property type="evidence" value="ECO:0007669"/>
    <property type="project" value="InterPro"/>
</dbReference>
<dbReference type="GO" id="GO:0140359">
    <property type="term" value="F:ABC-type transporter activity"/>
    <property type="evidence" value="ECO:0007669"/>
    <property type="project" value="InterPro"/>
</dbReference>
<comment type="subcellular location">
    <subcellularLocation>
        <location evidence="1">Cell membrane</location>
        <topology evidence="1">Multi-pass membrane protein</topology>
    </subcellularLocation>
</comment>
<dbReference type="InterPro" id="IPR039421">
    <property type="entry name" value="Type_1_exporter"/>
</dbReference>
<evidence type="ECO:0000256" key="7">
    <source>
        <dbReference type="SAM" id="MobiDB-lite"/>
    </source>
</evidence>
<dbReference type="NCBIfam" id="TIGR02868">
    <property type="entry name" value="CydC"/>
    <property type="match status" value="1"/>
</dbReference>
<dbReference type="STRING" id="713585.THITH_13955"/>
<dbReference type="Gene3D" id="1.20.1560.10">
    <property type="entry name" value="ABC transporter type 1, transmembrane domain"/>
    <property type="match status" value="1"/>
</dbReference>
<keyword evidence="3" id="KW-0547">Nucleotide-binding</keyword>
<dbReference type="EMBL" id="CP007029">
    <property type="protein sequence ID" value="AHF00255.1"/>
    <property type="molecule type" value="Genomic_DNA"/>
</dbReference>
<dbReference type="Proteomes" id="UP000005289">
    <property type="component" value="Chromosome"/>
</dbReference>
<dbReference type="AlphaFoldDB" id="W0DNU6"/>
<evidence type="ECO:0008006" key="13">
    <source>
        <dbReference type="Google" id="ProtNLM"/>
    </source>
</evidence>
<dbReference type="SMART" id="SM00382">
    <property type="entry name" value="AAA"/>
    <property type="match status" value="1"/>
</dbReference>
<name>W0DNU6_9GAMM</name>
<dbReference type="SUPFAM" id="SSF52540">
    <property type="entry name" value="P-loop containing nucleoside triphosphate hydrolases"/>
    <property type="match status" value="1"/>
</dbReference>
<dbReference type="SUPFAM" id="SSF90123">
    <property type="entry name" value="ABC transporter transmembrane region"/>
    <property type="match status" value="1"/>
</dbReference>
<feature type="domain" description="ABC transporter" evidence="9">
    <location>
        <begin position="345"/>
        <end position="552"/>
    </location>
</feature>
<dbReference type="GO" id="GO:0005524">
    <property type="term" value="F:ATP binding"/>
    <property type="evidence" value="ECO:0007669"/>
    <property type="project" value="UniProtKB-KW"/>
</dbReference>
<dbReference type="GO" id="GO:0005886">
    <property type="term" value="C:plasma membrane"/>
    <property type="evidence" value="ECO:0007669"/>
    <property type="project" value="UniProtKB-SubCell"/>
</dbReference>
<evidence type="ECO:0000259" key="9">
    <source>
        <dbReference type="PROSITE" id="PS50893"/>
    </source>
</evidence>
<dbReference type="PANTHER" id="PTHR24221:SF632">
    <property type="entry name" value="ATP-DEPENDENT LIPID A-CORE FLIPPASE"/>
    <property type="match status" value="1"/>
</dbReference>
<evidence type="ECO:0000256" key="1">
    <source>
        <dbReference type="ARBA" id="ARBA00004651"/>
    </source>
</evidence>
<evidence type="ECO:0000256" key="3">
    <source>
        <dbReference type="ARBA" id="ARBA00022741"/>
    </source>
</evidence>
<feature type="transmembrane region" description="Helical" evidence="8">
    <location>
        <begin position="49"/>
        <end position="72"/>
    </location>
</feature>
<dbReference type="GO" id="GO:0016887">
    <property type="term" value="F:ATP hydrolysis activity"/>
    <property type="evidence" value="ECO:0007669"/>
    <property type="project" value="InterPro"/>
</dbReference>
<feature type="transmembrane region" description="Helical" evidence="8">
    <location>
        <begin position="137"/>
        <end position="157"/>
    </location>
</feature>
<feature type="region of interest" description="Disordered" evidence="7">
    <location>
        <begin position="322"/>
        <end position="344"/>
    </location>
</feature>
<dbReference type="RefSeq" id="WP_006747289.1">
    <property type="nucleotide sequence ID" value="NZ_CP007029.1"/>
</dbReference>
<dbReference type="PANTHER" id="PTHR24221">
    <property type="entry name" value="ATP-BINDING CASSETTE SUB-FAMILY B"/>
    <property type="match status" value="1"/>
</dbReference>
<organism evidence="11 12">
    <name type="scientific">Thioalkalivibrio paradoxus ARh 1</name>
    <dbReference type="NCBI Taxonomy" id="713585"/>
    <lineage>
        <taxon>Bacteria</taxon>
        <taxon>Pseudomonadati</taxon>
        <taxon>Pseudomonadota</taxon>
        <taxon>Gammaproteobacteria</taxon>
        <taxon>Chromatiales</taxon>
        <taxon>Ectothiorhodospiraceae</taxon>
        <taxon>Thioalkalivibrio</taxon>
    </lineage>
</organism>